<accession>A0A4Y9ADW6</accession>
<dbReference type="PROSITE" id="PS50861">
    <property type="entry name" value="AA_TRNA_LIGASE_II_GLYAB"/>
    <property type="match status" value="1"/>
</dbReference>
<dbReference type="RefSeq" id="WP_135108889.1">
    <property type="nucleotide sequence ID" value="NZ_SRHY01000003.1"/>
</dbReference>
<evidence type="ECO:0000256" key="7">
    <source>
        <dbReference type="ARBA" id="ARBA00022917"/>
    </source>
</evidence>
<evidence type="ECO:0000256" key="6">
    <source>
        <dbReference type="ARBA" id="ARBA00022840"/>
    </source>
</evidence>
<dbReference type="Pfam" id="PF05746">
    <property type="entry name" value="DALR_1"/>
    <property type="match status" value="1"/>
</dbReference>
<keyword evidence="11" id="KW-0175">Coiled coil</keyword>
<evidence type="ECO:0000256" key="11">
    <source>
        <dbReference type="SAM" id="Coils"/>
    </source>
</evidence>
<feature type="coiled-coil region" evidence="11">
    <location>
        <begin position="496"/>
        <end position="523"/>
    </location>
</feature>
<gene>
    <name evidence="10" type="primary">glyS</name>
    <name evidence="13" type="ORF">E4U82_04550</name>
</gene>
<dbReference type="InterPro" id="IPR015944">
    <property type="entry name" value="Gly-tRNA-synth_bsu"/>
</dbReference>
<feature type="domain" description="DALR anticodon binding" evidence="12">
    <location>
        <begin position="582"/>
        <end position="679"/>
    </location>
</feature>
<name>A0A4Y9ADW6_9BACI</name>
<dbReference type="GO" id="GO:0004814">
    <property type="term" value="F:arginine-tRNA ligase activity"/>
    <property type="evidence" value="ECO:0007669"/>
    <property type="project" value="InterPro"/>
</dbReference>
<evidence type="ECO:0000256" key="9">
    <source>
        <dbReference type="ARBA" id="ARBA00047937"/>
    </source>
</evidence>
<comment type="subunit">
    <text evidence="10">Tetramer of two alpha and two beta subunits.</text>
</comment>
<dbReference type="OrthoDB" id="9775440at2"/>
<dbReference type="InterPro" id="IPR006194">
    <property type="entry name" value="Gly-tRNA-synth_heterodimer"/>
</dbReference>
<keyword evidence="7 10" id="KW-0648">Protein biosynthesis</keyword>
<keyword evidence="5 10" id="KW-0547">Nucleotide-binding</keyword>
<dbReference type="PANTHER" id="PTHR30075">
    <property type="entry name" value="GLYCYL-TRNA SYNTHETASE"/>
    <property type="match status" value="1"/>
</dbReference>
<dbReference type="EMBL" id="SRHY01000003">
    <property type="protein sequence ID" value="TFJ94089.1"/>
    <property type="molecule type" value="Genomic_DNA"/>
</dbReference>
<protein>
    <recommendedName>
        <fullName evidence="10">Glycine--tRNA ligase beta subunit</fullName>
        <ecNumber evidence="10">6.1.1.14</ecNumber>
    </recommendedName>
    <alternativeName>
        <fullName evidence="10">Glycyl-tRNA synthetase beta subunit</fullName>
        <shortName evidence="10">GlyRS</shortName>
    </alternativeName>
</protein>
<dbReference type="AlphaFoldDB" id="A0A4Y9ADW6"/>
<dbReference type="PRINTS" id="PR01045">
    <property type="entry name" value="TRNASYNTHGB"/>
</dbReference>
<organism evidence="13 14">
    <name type="scientific">Lentibacillus salicampi</name>
    <dbReference type="NCBI Taxonomy" id="175306"/>
    <lineage>
        <taxon>Bacteria</taxon>
        <taxon>Bacillati</taxon>
        <taxon>Bacillota</taxon>
        <taxon>Bacilli</taxon>
        <taxon>Bacillales</taxon>
        <taxon>Bacillaceae</taxon>
        <taxon>Lentibacillus</taxon>
    </lineage>
</organism>
<keyword evidence="4 10" id="KW-0436">Ligase</keyword>
<dbReference type="GO" id="GO:0004820">
    <property type="term" value="F:glycine-tRNA ligase activity"/>
    <property type="evidence" value="ECO:0007669"/>
    <property type="project" value="UniProtKB-UniRule"/>
</dbReference>
<evidence type="ECO:0000256" key="4">
    <source>
        <dbReference type="ARBA" id="ARBA00022598"/>
    </source>
</evidence>
<evidence type="ECO:0000313" key="13">
    <source>
        <dbReference type="EMBL" id="TFJ94089.1"/>
    </source>
</evidence>
<keyword evidence="3 10" id="KW-0963">Cytoplasm</keyword>
<dbReference type="PANTHER" id="PTHR30075:SF2">
    <property type="entry name" value="GLYCINE--TRNA LIGASE, CHLOROPLASTIC_MITOCHONDRIAL 2"/>
    <property type="match status" value="1"/>
</dbReference>
<dbReference type="GO" id="GO:0006420">
    <property type="term" value="P:arginyl-tRNA aminoacylation"/>
    <property type="evidence" value="ECO:0007669"/>
    <property type="project" value="InterPro"/>
</dbReference>
<evidence type="ECO:0000259" key="12">
    <source>
        <dbReference type="Pfam" id="PF05746"/>
    </source>
</evidence>
<reference evidence="13 14" key="1">
    <citation type="submission" date="2019-03" db="EMBL/GenBank/DDBJ databases">
        <title>Genome sequence of Lentibacillus salicampi ATCC BAA-719.</title>
        <authorList>
            <person name="Maclea K.S."/>
            <person name="Simoes Junior M."/>
        </authorList>
    </citation>
    <scope>NUCLEOTIDE SEQUENCE [LARGE SCALE GENOMIC DNA]</scope>
    <source>
        <strain evidence="13 14">ATCC BAA-719</strain>
    </source>
</reference>
<keyword evidence="8 10" id="KW-0030">Aminoacyl-tRNA synthetase</keyword>
<dbReference type="GO" id="GO:0006426">
    <property type="term" value="P:glycyl-tRNA aminoacylation"/>
    <property type="evidence" value="ECO:0007669"/>
    <property type="project" value="UniProtKB-UniRule"/>
</dbReference>
<dbReference type="EC" id="6.1.1.14" evidence="10"/>
<comment type="similarity">
    <text evidence="2 10">Belongs to the class-II aminoacyl-tRNA synthetase family.</text>
</comment>
<comment type="subcellular location">
    <subcellularLocation>
        <location evidence="1 10">Cytoplasm</location>
    </subcellularLocation>
</comment>
<dbReference type="InterPro" id="IPR008909">
    <property type="entry name" value="DALR_anticod-bd"/>
</dbReference>
<comment type="caution">
    <text evidence="13">The sequence shown here is derived from an EMBL/GenBank/DDBJ whole genome shotgun (WGS) entry which is preliminary data.</text>
</comment>
<dbReference type="SUPFAM" id="SSF109604">
    <property type="entry name" value="HD-domain/PDEase-like"/>
    <property type="match status" value="1"/>
</dbReference>
<evidence type="ECO:0000256" key="2">
    <source>
        <dbReference type="ARBA" id="ARBA00008226"/>
    </source>
</evidence>
<dbReference type="GO" id="GO:0005524">
    <property type="term" value="F:ATP binding"/>
    <property type="evidence" value="ECO:0007669"/>
    <property type="project" value="UniProtKB-UniRule"/>
</dbReference>
<dbReference type="Proteomes" id="UP000298484">
    <property type="component" value="Unassembled WGS sequence"/>
</dbReference>
<evidence type="ECO:0000256" key="1">
    <source>
        <dbReference type="ARBA" id="ARBA00004496"/>
    </source>
</evidence>
<keyword evidence="6 10" id="KW-0067">ATP-binding</keyword>
<dbReference type="NCBIfam" id="TIGR00211">
    <property type="entry name" value="glyS"/>
    <property type="match status" value="1"/>
</dbReference>
<dbReference type="Pfam" id="PF02092">
    <property type="entry name" value="tRNA_synt_2f"/>
    <property type="match status" value="1"/>
</dbReference>
<comment type="catalytic activity">
    <reaction evidence="9 10">
        <text>tRNA(Gly) + glycine + ATP = glycyl-tRNA(Gly) + AMP + diphosphate</text>
        <dbReference type="Rhea" id="RHEA:16013"/>
        <dbReference type="Rhea" id="RHEA-COMP:9664"/>
        <dbReference type="Rhea" id="RHEA-COMP:9683"/>
        <dbReference type="ChEBI" id="CHEBI:30616"/>
        <dbReference type="ChEBI" id="CHEBI:33019"/>
        <dbReference type="ChEBI" id="CHEBI:57305"/>
        <dbReference type="ChEBI" id="CHEBI:78442"/>
        <dbReference type="ChEBI" id="CHEBI:78522"/>
        <dbReference type="ChEBI" id="CHEBI:456215"/>
        <dbReference type="EC" id="6.1.1.14"/>
    </reaction>
</comment>
<evidence type="ECO:0000256" key="3">
    <source>
        <dbReference type="ARBA" id="ARBA00022490"/>
    </source>
</evidence>
<dbReference type="HAMAP" id="MF_00255">
    <property type="entry name" value="Gly_tRNA_synth_beta"/>
    <property type="match status" value="1"/>
</dbReference>
<evidence type="ECO:0000313" key="14">
    <source>
        <dbReference type="Proteomes" id="UP000298484"/>
    </source>
</evidence>
<keyword evidence="14" id="KW-1185">Reference proteome</keyword>
<evidence type="ECO:0000256" key="8">
    <source>
        <dbReference type="ARBA" id="ARBA00023146"/>
    </source>
</evidence>
<sequence>MAKDILVEIGLEELPARFVDDAEYQLLTKTENWLNDSRISYTSIVSFSTPRRLAVLVKDAAEEQTSLEEEMKGPALKIAQDEASNWTKAAIGFTKGHGKTVDDIYTKDVKGTAYIFVKKQITGKPTHELLPQLSEIITSIQFPKNMRWAEQPLRYGRPIRWIVALFGTEVIPFEVAGVQTGNLTYGHRFLGEMVTLSVPANYERTLADQYTIVNPAKRRQMIADELTKTETDQGFQIPEDDELLGEVCNLVEYPTVFVGSFDQSYLALPPEVLITSMKEHQRYFPVKSNNGELLPYFAGVRNGDENGLDTVVRGNEKVLRARLSDAQFFFEEDQKQSIDYYLEKLKRIVFQEKLGTISDKVRRITAITNQLSQWLDLDEQTCSNAARAAEICKFDLPTSMVNEFTNLQGIIGETYALNAGETQAAARAVAEHYLPVQAEGTLPDSIEGAIVSVADKLDTIVGCISAGLVPSGSQDPYGLRRQATGVLKILKTYNWHITVESLLELAEQQYENAESELMDQDKSRSETEQFFRHRMTYLLKESAIEQDVIQAVLYNGIGVIPYMVAKAENLSHERNNPDFKPVQEALVRVLNLARKTDLTEVSQSAFETDSEQQLYEAYWSVTDGYKKATIQQEAAEALRQLGKLSQPIHDFFDHNMVMSDDEVIRNNRLALINQIAYLIYDYADLSAIEWKQHF</sequence>
<proteinExistence type="inferred from homology"/>
<evidence type="ECO:0000256" key="10">
    <source>
        <dbReference type="HAMAP-Rule" id="MF_00255"/>
    </source>
</evidence>
<evidence type="ECO:0000256" key="5">
    <source>
        <dbReference type="ARBA" id="ARBA00022741"/>
    </source>
</evidence>
<dbReference type="GO" id="GO:0005829">
    <property type="term" value="C:cytosol"/>
    <property type="evidence" value="ECO:0007669"/>
    <property type="project" value="TreeGrafter"/>
</dbReference>